<feature type="compositionally biased region" description="Low complexity" evidence="7">
    <location>
        <begin position="228"/>
        <end position="240"/>
    </location>
</feature>
<evidence type="ECO:0000256" key="6">
    <source>
        <dbReference type="ARBA" id="ARBA00024343"/>
    </source>
</evidence>
<dbReference type="SUPFAM" id="SSF54171">
    <property type="entry name" value="DNA-binding domain"/>
    <property type="match status" value="1"/>
</dbReference>
<evidence type="ECO:0000256" key="7">
    <source>
        <dbReference type="SAM" id="MobiDB-lite"/>
    </source>
</evidence>
<keyword evidence="5" id="KW-0539">Nucleus</keyword>
<evidence type="ECO:0000256" key="3">
    <source>
        <dbReference type="ARBA" id="ARBA00023125"/>
    </source>
</evidence>
<evidence type="ECO:0000256" key="4">
    <source>
        <dbReference type="ARBA" id="ARBA00023163"/>
    </source>
</evidence>
<feature type="region of interest" description="Disordered" evidence="7">
    <location>
        <begin position="218"/>
        <end position="240"/>
    </location>
</feature>
<reference evidence="9 10" key="1">
    <citation type="submission" date="2023-12" db="EMBL/GenBank/DDBJ databases">
        <title>A high-quality genome assembly for Dillenia turbinata (Dilleniales).</title>
        <authorList>
            <person name="Chanderbali A."/>
        </authorList>
    </citation>
    <scope>NUCLEOTIDE SEQUENCE [LARGE SCALE GENOMIC DNA]</scope>
    <source>
        <strain evidence="9">LSX21</strain>
        <tissue evidence="9">Leaf</tissue>
    </source>
</reference>
<dbReference type="InterPro" id="IPR001471">
    <property type="entry name" value="AP2/ERF_dom"/>
</dbReference>
<keyword evidence="4" id="KW-0804">Transcription</keyword>
<comment type="caution">
    <text evidence="9">The sequence shown here is derived from an EMBL/GenBank/DDBJ whole genome shotgun (WGS) entry which is preliminary data.</text>
</comment>
<dbReference type="PANTHER" id="PTHR31241">
    <property type="entry name" value="DEHYDRATION-RESPONSIVE ELEMENT-BINDING PROTEIN 2C"/>
    <property type="match status" value="1"/>
</dbReference>
<dbReference type="Gene3D" id="3.30.730.10">
    <property type="entry name" value="AP2/ERF domain"/>
    <property type="match status" value="1"/>
</dbReference>
<dbReference type="FunFam" id="3.30.730.10:FF:000001">
    <property type="entry name" value="Ethylene-responsive transcription factor 2"/>
    <property type="match status" value="1"/>
</dbReference>
<evidence type="ECO:0000259" key="8">
    <source>
        <dbReference type="PROSITE" id="PS51032"/>
    </source>
</evidence>
<dbReference type="GO" id="GO:0000976">
    <property type="term" value="F:transcription cis-regulatory region binding"/>
    <property type="evidence" value="ECO:0007669"/>
    <property type="project" value="TreeGrafter"/>
</dbReference>
<keyword evidence="2" id="KW-0805">Transcription regulation</keyword>
<comment type="similarity">
    <text evidence="6">Belongs to the AP2/ERF transcription factor family. ERF subfamily.</text>
</comment>
<evidence type="ECO:0000256" key="2">
    <source>
        <dbReference type="ARBA" id="ARBA00023015"/>
    </source>
</evidence>
<dbReference type="PRINTS" id="PR00367">
    <property type="entry name" value="ETHRSPELEMNT"/>
</dbReference>
<dbReference type="GO" id="GO:0006950">
    <property type="term" value="P:response to stress"/>
    <property type="evidence" value="ECO:0007669"/>
    <property type="project" value="TreeGrafter"/>
</dbReference>
<comment type="subcellular location">
    <subcellularLocation>
        <location evidence="1">Nucleus</location>
    </subcellularLocation>
</comment>
<feature type="region of interest" description="Disordered" evidence="7">
    <location>
        <begin position="112"/>
        <end position="140"/>
    </location>
</feature>
<dbReference type="GO" id="GO:0003700">
    <property type="term" value="F:DNA-binding transcription factor activity"/>
    <property type="evidence" value="ECO:0007669"/>
    <property type="project" value="InterPro"/>
</dbReference>
<evidence type="ECO:0000313" key="10">
    <source>
        <dbReference type="Proteomes" id="UP001370490"/>
    </source>
</evidence>
<evidence type="ECO:0000256" key="1">
    <source>
        <dbReference type="ARBA" id="ARBA00004123"/>
    </source>
</evidence>
<feature type="compositionally biased region" description="Polar residues" evidence="7">
    <location>
        <begin position="1"/>
        <end position="10"/>
    </location>
</feature>
<dbReference type="PROSITE" id="PS51032">
    <property type="entry name" value="AP2_ERF"/>
    <property type="match status" value="1"/>
</dbReference>
<dbReference type="EMBL" id="JBAMMX010000013">
    <property type="protein sequence ID" value="KAK6929496.1"/>
    <property type="molecule type" value="Genomic_DNA"/>
</dbReference>
<evidence type="ECO:0000313" key="9">
    <source>
        <dbReference type="EMBL" id="KAK6929496.1"/>
    </source>
</evidence>
<dbReference type="InterPro" id="IPR036955">
    <property type="entry name" value="AP2/ERF_dom_sf"/>
</dbReference>
<feature type="region of interest" description="Disordered" evidence="7">
    <location>
        <begin position="1"/>
        <end position="60"/>
    </location>
</feature>
<feature type="compositionally biased region" description="Low complexity" evidence="7">
    <location>
        <begin position="11"/>
        <end position="38"/>
    </location>
</feature>
<dbReference type="Pfam" id="PF00847">
    <property type="entry name" value="AP2"/>
    <property type="match status" value="1"/>
</dbReference>
<gene>
    <name evidence="9" type="ORF">RJ641_005701</name>
</gene>
<dbReference type="CDD" id="cd00018">
    <property type="entry name" value="AP2"/>
    <property type="match status" value="1"/>
</dbReference>
<keyword evidence="10" id="KW-1185">Reference proteome</keyword>
<sequence>MNSPHQQQDPTTATTTTTNSENTQNTENKNTDHNNSSKSKNKSNKAGKGGPDNNKFRFRGVRQRSWGKWVAEIREPRGRKRKWLGTFATAEDAARAYDRAAIILHGSKAQLNLQPSASSSQSSSGRTGTSSSSSTNTLRPLLPRPSGIFVGISPPAASAAAFTNIIPPNTTTAPPASYYHPYMFHSTDVCNNNLVQYQNHPQQQQQQLYHHQQPFQQETQFDSSVGPTAASASTTATTTTTTTTLEAPNYSYSHYQLYDEIINSLAVSVDSSLNITNTHSHSACSDLGTVVRAASDPGFAVGPESPSMWPLTQDDELYPSTTSLWDYGDPFDF</sequence>
<dbReference type="Proteomes" id="UP001370490">
    <property type="component" value="Unassembled WGS sequence"/>
</dbReference>
<name>A0AAN8VGH7_9MAGN</name>
<dbReference type="GO" id="GO:0005634">
    <property type="term" value="C:nucleus"/>
    <property type="evidence" value="ECO:0007669"/>
    <property type="project" value="UniProtKB-SubCell"/>
</dbReference>
<dbReference type="InterPro" id="IPR016177">
    <property type="entry name" value="DNA-bd_dom_sf"/>
</dbReference>
<proteinExistence type="inferred from homology"/>
<keyword evidence="3" id="KW-0238">DNA-binding</keyword>
<organism evidence="9 10">
    <name type="scientific">Dillenia turbinata</name>
    <dbReference type="NCBI Taxonomy" id="194707"/>
    <lineage>
        <taxon>Eukaryota</taxon>
        <taxon>Viridiplantae</taxon>
        <taxon>Streptophyta</taxon>
        <taxon>Embryophyta</taxon>
        <taxon>Tracheophyta</taxon>
        <taxon>Spermatophyta</taxon>
        <taxon>Magnoliopsida</taxon>
        <taxon>eudicotyledons</taxon>
        <taxon>Gunneridae</taxon>
        <taxon>Pentapetalae</taxon>
        <taxon>Dilleniales</taxon>
        <taxon>Dilleniaceae</taxon>
        <taxon>Dillenia</taxon>
    </lineage>
</organism>
<evidence type="ECO:0000256" key="5">
    <source>
        <dbReference type="ARBA" id="ARBA00023242"/>
    </source>
</evidence>
<protein>
    <submittedName>
        <fullName evidence="9">AP2/ERF domain</fullName>
    </submittedName>
</protein>
<accession>A0AAN8VGH7</accession>
<dbReference type="SMART" id="SM00380">
    <property type="entry name" value="AP2"/>
    <property type="match status" value="1"/>
</dbReference>
<dbReference type="AlphaFoldDB" id="A0AAN8VGH7"/>
<dbReference type="GO" id="GO:0045893">
    <property type="term" value="P:positive regulation of DNA-templated transcription"/>
    <property type="evidence" value="ECO:0007669"/>
    <property type="project" value="TreeGrafter"/>
</dbReference>
<dbReference type="PANTHER" id="PTHR31241:SF24">
    <property type="entry name" value="ETHYLENE-RESPONSIVE TRANSCRIPTION FACTOR ABI4"/>
    <property type="match status" value="1"/>
</dbReference>
<feature type="domain" description="AP2/ERF" evidence="8">
    <location>
        <begin position="57"/>
        <end position="114"/>
    </location>
</feature>